<dbReference type="InParanoid" id="A0A3Q7FFM6"/>
<name>A0A3Q7FFM6_SOLLC</name>
<dbReference type="EnsemblPlants" id="Solyc03g006715.1.1">
    <property type="protein sequence ID" value="Solyc03g006715.1.1"/>
    <property type="gene ID" value="Solyc03g006715.1"/>
</dbReference>
<accession>A0A3Q7FFM6</accession>
<keyword evidence="2" id="KW-1185">Reference proteome</keyword>
<proteinExistence type="predicted"/>
<reference evidence="1" key="2">
    <citation type="submission" date="2019-01" db="UniProtKB">
        <authorList>
            <consortium name="EnsemblPlants"/>
        </authorList>
    </citation>
    <scope>IDENTIFICATION</scope>
    <source>
        <strain evidence="1">cv. Heinz 1706</strain>
    </source>
</reference>
<protein>
    <submittedName>
        <fullName evidence="1">Uncharacterized protein</fullName>
    </submittedName>
</protein>
<dbReference type="Gramene" id="Solyc03g006715.1.1">
    <property type="protein sequence ID" value="Solyc03g006715.1.1"/>
    <property type="gene ID" value="Solyc03g006715.1"/>
</dbReference>
<evidence type="ECO:0000313" key="2">
    <source>
        <dbReference type="Proteomes" id="UP000004994"/>
    </source>
</evidence>
<organism evidence="1">
    <name type="scientific">Solanum lycopersicum</name>
    <name type="common">Tomato</name>
    <name type="synonym">Lycopersicon esculentum</name>
    <dbReference type="NCBI Taxonomy" id="4081"/>
    <lineage>
        <taxon>Eukaryota</taxon>
        <taxon>Viridiplantae</taxon>
        <taxon>Streptophyta</taxon>
        <taxon>Embryophyta</taxon>
        <taxon>Tracheophyta</taxon>
        <taxon>Spermatophyta</taxon>
        <taxon>Magnoliopsida</taxon>
        <taxon>eudicotyledons</taxon>
        <taxon>Gunneridae</taxon>
        <taxon>Pentapetalae</taxon>
        <taxon>asterids</taxon>
        <taxon>lamiids</taxon>
        <taxon>Solanales</taxon>
        <taxon>Solanaceae</taxon>
        <taxon>Solanoideae</taxon>
        <taxon>Solaneae</taxon>
        <taxon>Solanum</taxon>
        <taxon>Solanum subgen. Lycopersicon</taxon>
    </lineage>
</organism>
<reference evidence="1" key="1">
    <citation type="journal article" date="2012" name="Nature">
        <title>The tomato genome sequence provides insights into fleshy fruit evolution.</title>
        <authorList>
            <consortium name="Tomato Genome Consortium"/>
        </authorList>
    </citation>
    <scope>NUCLEOTIDE SEQUENCE [LARGE SCALE GENOMIC DNA]</scope>
    <source>
        <strain evidence="1">cv. Heinz 1706</strain>
    </source>
</reference>
<dbReference type="AlphaFoldDB" id="A0A3Q7FFM6"/>
<sequence length="402" mass="47219">MPNFFVDVKQDLVYAYGWPSRLVRPIWKHTIFRVIRIPMSNIPNFFVDVRQDLVYAYGWPSRLVRPIWKVKRAPKRAYPSFRQFSCAIAHLFWVIRIPTSKMPNFFMEVRPDLVYAYGWPSRLVRPIWKVKRAPKRAYPSFRRFSYAIAHHFLGDPDSDVKNAKFFRGRPSRPCLCIRLAITIPTSKMPNFFMDVRQDLVYAYDWPSRLVRPIWKVKRAPKRAYHSFRRFSYAIAHHFLGDPDSDVKNAKFFRGRPSRPCLCIRLAITACPTHLEGQMSHEVIRIPTSKIPNFFVDVHQDRVYAYSWPSRLVRHIWKVKRAPKRAYPSFRRFSCAIAHNFLGDPDSDVKNAKFFCGRPSRPCLCIQLSITACPTRLEGETSPEASIPLISTIFVCYSTRFFG</sequence>
<evidence type="ECO:0000313" key="1">
    <source>
        <dbReference type="EnsemblPlants" id="Solyc03g006715.1.1"/>
    </source>
</evidence>
<dbReference type="Proteomes" id="UP000004994">
    <property type="component" value="Chromosome 3"/>
</dbReference>